<keyword evidence="1" id="KW-1133">Transmembrane helix</keyword>
<sequence length="45" mass="5353">MKWELEIPKDKYYVPVINIKWLLILHGILIVVLGLMMWGAWNLNS</sequence>
<dbReference type="EMBL" id="CAMXCH010000003">
    <property type="protein sequence ID" value="CAI3950060.1"/>
    <property type="molecule type" value="Genomic_DNA"/>
</dbReference>
<gene>
    <name evidence="2" type="ORF">R83534S58_LOCUS1655</name>
</gene>
<evidence type="ECO:0000313" key="2">
    <source>
        <dbReference type="EMBL" id="CAI3950060.1"/>
    </source>
</evidence>
<keyword evidence="3" id="KW-1185">Reference proteome</keyword>
<organism evidence="2 3">
    <name type="scientific">Commensalibacter papalotli</name>
    <name type="common">ex Botero et al. 2024</name>
    <dbReference type="NCBI Taxonomy" id="2972766"/>
    <lineage>
        <taxon>Bacteria</taxon>
        <taxon>Pseudomonadati</taxon>
        <taxon>Pseudomonadota</taxon>
        <taxon>Alphaproteobacteria</taxon>
        <taxon>Acetobacterales</taxon>
        <taxon>Acetobacteraceae</taxon>
    </lineage>
</organism>
<protein>
    <submittedName>
        <fullName evidence="2">Uncharacterized protein</fullName>
    </submittedName>
</protein>
<name>A0ABM9HRU2_9PROT</name>
<keyword evidence="1" id="KW-0812">Transmembrane</keyword>
<comment type="caution">
    <text evidence="2">The sequence shown here is derived from an EMBL/GenBank/DDBJ whole genome shotgun (WGS) entry which is preliminary data.</text>
</comment>
<accession>A0ABM9HRU2</accession>
<evidence type="ECO:0000313" key="3">
    <source>
        <dbReference type="Proteomes" id="UP001154272"/>
    </source>
</evidence>
<proteinExistence type="predicted"/>
<keyword evidence="1" id="KW-0472">Membrane</keyword>
<evidence type="ECO:0000256" key="1">
    <source>
        <dbReference type="SAM" id="Phobius"/>
    </source>
</evidence>
<dbReference type="Proteomes" id="UP001154272">
    <property type="component" value="Unassembled WGS sequence"/>
</dbReference>
<reference evidence="2" key="1">
    <citation type="submission" date="2022-10" db="EMBL/GenBank/DDBJ databases">
        <authorList>
            <person name="Botero Cardona J."/>
        </authorList>
    </citation>
    <scope>NUCLEOTIDE SEQUENCE</scope>
    <source>
        <strain evidence="2">R-83534</strain>
    </source>
</reference>
<feature type="transmembrane region" description="Helical" evidence="1">
    <location>
        <begin position="21"/>
        <end position="41"/>
    </location>
</feature>